<keyword evidence="4" id="KW-1185">Reference proteome</keyword>
<name>A0A838BJL4_9HYPH</name>
<organism evidence="3 4">
    <name type="scientific">Microvirga mediterraneensis</name>
    <dbReference type="NCBI Taxonomy" id="2754695"/>
    <lineage>
        <taxon>Bacteria</taxon>
        <taxon>Pseudomonadati</taxon>
        <taxon>Pseudomonadota</taxon>
        <taxon>Alphaproteobacteria</taxon>
        <taxon>Hyphomicrobiales</taxon>
        <taxon>Methylobacteriaceae</taxon>
        <taxon>Microvirga</taxon>
    </lineage>
</organism>
<feature type="domain" description="Nudix hydrolase" evidence="2">
    <location>
        <begin position="51"/>
        <end position="181"/>
    </location>
</feature>
<dbReference type="InterPro" id="IPR000086">
    <property type="entry name" value="NUDIX_hydrolase_dom"/>
</dbReference>
<dbReference type="GO" id="GO:0016787">
    <property type="term" value="F:hydrolase activity"/>
    <property type="evidence" value="ECO:0007669"/>
    <property type="project" value="UniProtKB-KW"/>
</dbReference>
<dbReference type="AlphaFoldDB" id="A0A838BJL4"/>
<sequence length="194" mass="21282">MTTGSPSSSPDLKPWTVQSSRDVIRDRWLKLRADDCVTADGTEITPYYVLEYPDWVHVVAIDDEDQLILVEQYRHAFGGITLEVPAGAIDREDPSVTAAAARELEEETGYVAEQWRSFGKHSPNPATHTNFCHTVLALGARPSGTRLNDPTEQIRVVRVPVRDAARLAADGTFTNAMQIASLAIALGAIGKWNP</sequence>
<dbReference type="RefSeq" id="WP_181050818.1">
    <property type="nucleotide sequence ID" value="NZ_JACDXJ010000001.1"/>
</dbReference>
<dbReference type="Gene3D" id="3.90.79.10">
    <property type="entry name" value="Nucleoside Triphosphate Pyrophosphohydrolase"/>
    <property type="match status" value="1"/>
</dbReference>
<reference evidence="3 4" key="1">
    <citation type="submission" date="2020-07" db="EMBL/GenBank/DDBJ databases">
        <title>Draft genome and description of Microvirga mediterraneensis Marseille-Q2068 sp. nov.</title>
        <authorList>
            <person name="Boxberger M."/>
        </authorList>
    </citation>
    <scope>NUCLEOTIDE SEQUENCE [LARGE SCALE GENOMIC DNA]</scope>
    <source>
        <strain evidence="3 4">Marseille-Q2068</strain>
    </source>
</reference>
<proteinExistence type="predicted"/>
<protein>
    <submittedName>
        <fullName evidence="3">NUDIX hydrolase</fullName>
    </submittedName>
</protein>
<evidence type="ECO:0000313" key="3">
    <source>
        <dbReference type="EMBL" id="MBA1155153.1"/>
    </source>
</evidence>
<evidence type="ECO:0000313" key="4">
    <source>
        <dbReference type="Proteomes" id="UP000572984"/>
    </source>
</evidence>
<evidence type="ECO:0000256" key="1">
    <source>
        <dbReference type="ARBA" id="ARBA00022801"/>
    </source>
</evidence>
<dbReference type="GO" id="GO:0006753">
    <property type="term" value="P:nucleoside phosphate metabolic process"/>
    <property type="evidence" value="ECO:0007669"/>
    <property type="project" value="TreeGrafter"/>
</dbReference>
<keyword evidence="1 3" id="KW-0378">Hydrolase</keyword>
<dbReference type="GO" id="GO:0019693">
    <property type="term" value="P:ribose phosphate metabolic process"/>
    <property type="evidence" value="ECO:0007669"/>
    <property type="project" value="TreeGrafter"/>
</dbReference>
<dbReference type="EMBL" id="JACDXJ010000001">
    <property type="protein sequence ID" value="MBA1155153.1"/>
    <property type="molecule type" value="Genomic_DNA"/>
</dbReference>
<comment type="caution">
    <text evidence="3">The sequence shown here is derived from an EMBL/GenBank/DDBJ whole genome shotgun (WGS) entry which is preliminary data.</text>
</comment>
<dbReference type="Pfam" id="PF00293">
    <property type="entry name" value="NUDIX"/>
    <property type="match status" value="1"/>
</dbReference>
<gene>
    <name evidence="3" type="ORF">H0S73_03300</name>
</gene>
<evidence type="ECO:0000259" key="2">
    <source>
        <dbReference type="PROSITE" id="PS51462"/>
    </source>
</evidence>
<dbReference type="CDD" id="cd03424">
    <property type="entry name" value="NUDIX_ADPRase_Nudt5_UGPPase_Nudt14"/>
    <property type="match status" value="1"/>
</dbReference>
<dbReference type="PANTHER" id="PTHR11839">
    <property type="entry name" value="UDP/ADP-SUGAR PYROPHOSPHATASE"/>
    <property type="match status" value="1"/>
</dbReference>
<dbReference type="InterPro" id="IPR015797">
    <property type="entry name" value="NUDIX_hydrolase-like_dom_sf"/>
</dbReference>
<accession>A0A838BJL4</accession>
<dbReference type="PROSITE" id="PS51462">
    <property type="entry name" value="NUDIX"/>
    <property type="match status" value="1"/>
</dbReference>
<dbReference type="Proteomes" id="UP000572984">
    <property type="component" value="Unassembled WGS sequence"/>
</dbReference>
<dbReference type="PANTHER" id="PTHR11839:SF1">
    <property type="entry name" value="ADP-SUGAR PYROPHOSPHATASE"/>
    <property type="match status" value="1"/>
</dbReference>
<dbReference type="SUPFAM" id="SSF55811">
    <property type="entry name" value="Nudix"/>
    <property type="match status" value="1"/>
</dbReference>